<dbReference type="Proteomes" id="UP000198897">
    <property type="component" value="Unassembled WGS sequence"/>
</dbReference>
<evidence type="ECO:0000313" key="1">
    <source>
        <dbReference type="EMBL" id="SFF69008.1"/>
    </source>
</evidence>
<sequence>MTNLIRYKMLSTEQISEDRRIHVFDMQQQQKLSFNYESLKRTPKNNAYEELTEFLQKRKLKIDNGVYDNEEHAS</sequence>
<dbReference type="RefSeq" id="WP_089750801.1">
    <property type="nucleotide sequence ID" value="NZ_FOOG01000005.1"/>
</dbReference>
<reference evidence="2" key="1">
    <citation type="submission" date="2016-10" db="EMBL/GenBank/DDBJ databases">
        <authorList>
            <person name="Varghese N."/>
            <person name="Submissions S."/>
        </authorList>
    </citation>
    <scope>NUCLEOTIDE SEQUENCE [LARGE SCALE GENOMIC DNA]</scope>
    <source>
        <strain evidence="2">FP5</strain>
    </source>
</reference>
<proteinExistence type="predicted"/>
<accession>A0A1I2KRN2</accession>
<dbReference type="OrthoDB" id="2972457at2"/>
<dbReference type="EMBL" id="FOOG01000005">
    <property type="protein sequence ID" value="SFF69008.1"/>
    <property type="molecule type" value="Genomic_DNA"/>
</dbReference>
<protein>
    <submittedName>
        <fullName evidence="1">Uncharacterized protein</fullName>
    </submittedName>
</protein>
<name>A0A1I2KRN2_9BACI</name>
<evidence type="ECO:0000313" key="2">
    <source>
        <dbReference type="Proteomes" id="UP000198897"/>
    </source>
</evidence>
<dbReference type="AlphaFoldDB" id="A0A1I2KRN2"/>
<gene>
    <name evidence="1" type="ORF">SAMN05216353_105150</name>
</gene>
<keyword evidence="2" id="KW-1185">Reference proteome</keyword>
<organism evidence="1 2">
    <name type="scientific">Halobacillus alkaliphilus</name>
    <dbReference type="NCBI Taxonomy" id="396056"/>
    <lineage>
        <taxon>Bacteria</taxon>
        <taxon>Bacillati</taxon>
        <taxon>Bacillota</taxon>
        <taxon>Bacilli</taxon>
        <taxon>Bacillales</taxon>
        <taxon>Bacillaceae</taxon>
        <taxon>Halobacillus</taxon>
    </lineage>
</organism>